<dbReference type="EMBL" id="MT141387">
    <property type="protein sequence ID" value="QJA59891.1"/>
    <property type="molecule type" value="Genomic_DNA"/>
</dbReference>
<organism evidence="2">
    <name type="scientific">viral metagenome</name>
    <dbReference type="NCBI Taxonomy" id="1070528"/>
    <lineage>
        <taxon>unclassified sequences</taxon>
        <taxon>metagenomes</taxon>
        <taxon>organismal metagenomes</taxon>
    </lineage>
</organism>
<protein>
    <recommendedName>
        <fullName evidence="3">Nuclease</fullName>
    </recommendedName>
</protein>
<reference evidence="2" key="1">
    <citation type="submission" date="2020-03" db="EMBL/GenBank/DDBJ databases">
        <title>The deep terrestrial virosphere.</title>
        <authorList>
            <person name="Holmfeldt K."/>
            <person name="Nilsson E."/>
            <person name="Simone D."/>
            <person name="Lopez-Fernandez M."/>
            <person name="Wu X."/>
            <person name="de Brujin I."/>
            <person name="Lundin D."/>
            <person name="Andersson A."/>
            <person name="Bertilsson S."/>
            <person name="Dopson M."/>
        </authorList>
    </citation>
    <scope>NUCLEOTIDE SEQUENCE</scope>
    <source>
        <strain evidence="2">MM415A01080</strain>
        <strain evidence="1">MM415B01222</strain>
    </source>
</reference>
<accession>A0A6M3K9I7</accession>
<sequence length="288" mass="32131">MILIDASEGIDIPIDCEVVPWLERETGADLMISPKTLPPAEGMLPLHIAAGALLVQVKRGADLVSSFGYRLNHHIARMVEVAPRQWQRVLLPVGHYGCDKNGHVTVGKEKQRKAGDNRSAPLIIWYTARPNKDWKAYQTAMMEWVWRGGVVAESCKSSSDFWMWVENTHAKMAEAMSGDKVVWFQNPEMCDQPEWDDPLQRTRVVNDFRLTLATIPGIGPGRATQVWDYYGSDPIACLVGVTDIEGSATAIKGIGKGTVERARSWFQLRSYTQLGIEVVVPESNIRGE</sequence>
<evidence type="ECO:0000313" key="1">
    <source>
        <dbReference type="EMBL" id="QJA59891.1"/>
    </source>
</evidence>
<dbReference type="AlphaFoldDB" id="A0A6M3K9I7"/>
<proteinExistence type="predicted"/>
<evidence type="ECO:0000313" key="2">
    <source>
        <dbReference type="EMBL" id="QJA78371.1"/>
    </source>
</evidence>
<dbReference type="EMBL" id="MT142333">
    <property type="protein sequence ID" value="QJA78371.1"/>
    <property type="molecule type" value="Genomic_DNA"/>
</dbReference>
<gene>
    <name evidence="2" type="ORF">MM415A01080_0018</name>
    <name evidence="1" type="ORF">MM415B01222_0037</name>
</gene>
<name>A0A6M3K9I7_9ZZZZ</name>
<evidence type="ECO:0008006" key="3">
    <source>
        <dbReference type="Google" id="ProtNLM"/>
    </source>
</evidence>